<dbReference type="InterPro" id="IPR036726">
    <property type="entry name" value="GTP1_OBG_dom_sf"/>
</dbReference>
<dbReference type="InterPro" id="IPR045086">
    <property type="entry name" value="OBG_GTPase"/>
</dbReference>
<dbReference type="SUPFAM" id="SSF52540">
    <property type="entry name" value="P-loop containing nucleoside triphosphate hydrolases"/>
    <property type="match status" value="1"/>
</dbReference>
<gene>
    <name evidence="9" type="ORF">PMAYCL1PPCAC_18229</name>
</gene>
<evidence type="ECO:0000259" key="7">
    <source>
        <dbReference type="PROSITE" id="PS51710"/>
    </source>
</evidence>
<dbReference type="GO" id="GO:0005739">
    <property type="term" value="C:mitochondrion"/>
    <property type="evidence" value="ECO:0007669"/>
    <property type="project" value="TreeGrafter"/>
</dbReference>
<organism evidence="9 10">
    <name type="scientific">Pristionchus mayeri</name>
    <dbReference type="NCBI Taxonomy" id="1317129"/>
    <lineage>
        <taxon>Eukaryota</taxon>
        <taxon>Metazoa</taxon>
        <taxon>Ecdysozoa</taxon>
        <taxon>Nematoda</taxon>
        <taxon>Chromadorea</taxon>
        <taxon>Rhabditida</taxon>
        <taxon>Rhabditina</taxon>
        <taxon>Diplogasteromorpha</taxon>
        <taxon>Diplogasteroidea</taxon>
        <taxon>Neodiplogasteridae</taxon>
        <taxon>Pristionchus</taxon>
    </lineage>
</organism>
<evidence type="ECO:0000313" key="10">
    <source>
        <dbReference type="Proteomes" id="UP001328107"/>
    </source>
</evidence>
<sequence length="373" mass="41414">ATMLFSRRLKESVKGIRNLIKHDLNILERDKYIVKVRGGNGGIGLSRYDGCGGRGGSVLFVPCPKMAFSDIVKSVGKSMTVVAKCGEAAMKTKLVGADAYDTIIDVPLGVEVVNEENGVLIARCDKPSHRYIIAEGGEGGRRENHFRNEKGESLRVGIHIKLRPNVAFLGFPNAGKSTLMKALVPAKSVKIASYAFTTRHPQVGFWREENNESDPFTLSLADLPGVIEGASRNRGKGLSFLKHLQYADMIVLVVDWNGFQLKNDLNEEYRSPLECIALLNKEVEAYEEGIVRKRVIVAINKTDLCTDPQALHSFIKLLKSKQWLDNVHFSLRPRKSFNIEDVVAISAKSGQVENLKKILKDKSHLIHPDNIIQ</sequence>
<dbReference type="Gene3D" id="2.70.210.12">
    <property type="entry name" value="GTP1/OBG domain"/>
    <property type="match status" value="1"/>
</dbReference>
<keyword evidence="5" id="KW-0342">GTP-binding</keyword>
<comment type="similarity">
    <text evidence="2">Belongs to the TRAFAC class OBG-HflX-like GTPase superfamily. OBG GTPase family.</text>
</comment>
<keyword evidence="6" id="KW-0539">Nucleus</keyword>
<dbReference type="PRINTS" id="PR00326">
    <property type="entry name" value="GTP1OBG"/>
</dbReference>
<dbReference type="GO" id="GO:0005525">
    <property type="term" value="F:GTP binding"/>
    <property type="evidence" value="ECO:0007669"/>
    <property type="project" value="UniProtKB-KW"/>
</dbReference>
<evidence type="ECO:0008006" key="11">
    <source>
        <dbReference type="Google" id="ProtNLM"/>
    </source>
</evidence>
<accession>A0AAN5CP67</accession>
<evidence type="ECO:0000259" key="8">
    <source>
        <dbReference type="PROSITE" id="PS51883"/>
    </source>
</evidence>
<evidence type="ECO:0000256" key="3">
    <source>
        <dbReference type="ARBA" id="ARBA00022517"/>
    </source>
</evidence>
<dbReference type="EMBL" id="BTRK01000004">
    <property type="protein sequence ID" value="GMR48034.1"/>
    <property type="molecule type" value="Genomic_DNA"/>
</dbReference>
<evidence type="ECO:0000256" key="4">
    <source>
        <dbReference type="ARBA" id="ARBA00022741"/>
    </source>
</evidence>
<dbReference type="PANTHER" id="PTHR11702">
    <property type="entry name" value="DEVELOPMENTALLY REGULATED GTP-BINDING PROTEIN-RELATED"/>
    <property type="match status" value="1"/>
</dbReference>
<feature type="domain" description="Obg" evidence="8">
    <location>
        <begin position="26"/>
        <end position="163"/>
    </location>
</feature>
<name>A0AAN5CP67_9BILA</name>
<dbReference type="Pfam" id="PF01018">
    <property type="entry name" value="GTP1_OBG"/>
    <property type="match status" value="1"/>
</dbReference>
<dbReference type="InterPro" id="IPR014100">
    <property type="entry name" value="GTP-bd_Obg/CgtA"/>
</dbReference>
<dbReference type="PANTHER" id="PTHR11702:SF43">
    <property type="entry name" value="GTP-BINDING PROTEIN 10"/>
    <property type="match status" value="1"/>
</dbReference>
<feature type="non-terminal residue" evidence="9">
    <location>
        <position position="1"/>
    </location>
</feature>
<dbReference type="PIRSF" id="PIRSF002401">
    <property type="entry name" value="GTP_bd_Obg/CgtA"/>
    <property type="match status" value="1"/>
</dbReference>
<keyword evidence="10" id="KW-1185">Reference proteome</keyword>
<evidence type="ECO:0000256" key="2">
    <source>
        <dbReference type="ARBA" id="ARBA00007699"/>
    </source>
</evidence>
<feature type="domain" description="OBG-type G" evidence="7">
    <location>
        <begin position="164"/>
        <end position="364"/>
    </location>
</feature>
<dbReference type="Pfam" id="PF01926">
    <property type="entry name" value="MMR_HSR1"/>
    <property type="match status" value="1"/>
</dbReference>
<evidence type="ECO:0000256" key="6">
    <source>
        <dbReference type="ARBA" id="ARBA00023242"/>
    </source>
</evidence>
<dbReference type="Gene3D" id="3.40.50.300">
    <property type="entry name" value="P-loop containing nucleotide triphosphate hydrolases"/>
    <property type="match status" value="1"/>
</dbReference>
<dbReference type="AlphaFoldDB" id="A0AAN5CP67"/>
<dbReference type="Proteomes" id="UP001328107">
    <property type="component" value="Unassembled WGS sequence"/>
</dbReference>
<dbReference type="GO" id="GO:0000287">
    <property type="term" value="F:magnesium ion binding"/>
    <property type="evidence" value="ECO:0007669"/>
    <property type="project" value="InterPro"/>
</dbReference>
<dbReference type="SUPFAM" id="SSF82051">
    <property type="entry name" value="Obg GTP-binding protein N-terminal domain"/>
    <property type="match status" value="1"/>
</dbReference>
<dbReference type="PROSITE" id="PS51883">
    <property type="entry name" value="OBG"/>
    <property type="match status" value="1"/>
</dbReference>
<dbReference type="PROSITE" id="PS51710">
    <property type="entry name" value="G_OBG"/>
    <property type="match status" value="1"/>
</dbReference>
<dbReference type="InterPro" id="IPR031167">
    <property type="entry name" value="G_OBG"/>
</dbReference>
<dbReference type="GO" id="GO:0042254">
    <property type="term" value="P:ribosome biogenesis"/>
    <property type="evidence" value="ECO:0007669"/>
    <property type="project" value="UniProtKB-UniRule"/>
</dbReference>
<keyword evidence="3" id="KW-0690">Ribosome biogenesis</keyword>
<proteinExistence type="inferred from homology"/>
<evidence type="ECO:0000256" key="5">
    <source>
        <dbReference type="ARBA" id="ARBA00023134"/>
    </source>
</evidence>
<dbReference type="GO" id="GO:0005730">
    <property type="term" value="C:nucleolus"/>
    <property type="evidence" value="ECO:0007669"/>
    <property type="project" value="UniProtKB-SubCell"/>
</dbReference>
<keyword evidence="4" id="KW-0547">Nucleotide-binding</keyword>
<dbReference type="InterPro" id="IPR006073">
    <property type="entry name" value="GTP-bd"/>
</dbReference>
<dbReference type="InterPro" id="IPR006169">
    <property type="entry name" value="GTP1_OBG_dom"/>
</dbReference>
<comment type="caution">
    <text evidence="9">The sequence shown here is derived from an EMBL/GenBank/DDBJ whole genome shotgun (WGS) entry which is preliminary data.</text>
</comment>
<evidence type="ECO:0000256" key="1">
    <source>
        <dbReference type="ARBA" id="ARBA00004604"/>
    </source>
</evidence>
<evidence type="ECO:0000313" key="9">
    <source>
        <dbReference type="EMBL" id="GMR48034.1"/>
    </source>
</evidence>
<dbReference type="InterPro" id="IPR027417">
    <property type="entry name" value="P-loop_NTPase"/>
</dbReference>
<comment type="subcellular location">
    <subcellularLocation>
        <location evidence="1">Nucleus</location>
        <location evidence="1">Nucleolus</location>
    </subcellularLocation>
</comment>
<reference evidence="10" key="1">
    <citation type="submission" date="2022-10" db="EMBL/GenBank/DDBJ databases">
        <title>Genome assembly of Pristionchus species.</title>
        <authorList>
            <person name="Yoshida K."/>
            <person name="Sommer R.J."/>
        </authorList>
    </citation>
    <scope>NUCLEOTIDE SEQUENCE [LARGE SCALE GENOMIC DNA]</scope>
    <source>
        <strain evidence="10">RS5460</strain>
    </source>
</reference>
<dbReference type="GO" id="GO:0003924">
    <property type="term" value="F:GTPase activity"/>
    <property type="evidence" value="ECO:0007669"/>
    <property type="project" value="InterPro"/>
</dbReference>
<protein>
    <recommendedName>
        <fullName evidence="11">50S ribosome-binding GTPase</fullName>
    </recommendedName>
</protein>